<keyword evidence="2" id="KW-1185">Reference proteome</keyword>
<dbReference type="EMBL" id="JAUSYP010000001">
    <property type="protein sequence ID" value="MDQ0753249.1"/>
    <property type="molecule type" value="Genomic_DNA"/>
</dbReference>
<gene>
    <name evidence="1" type="ORF">QF034_007480</name>
</gene>
<organism evidence="1 2">
    <name type="scientific">Streptomyces africanus</name>
    <dbReference type="NCBI Taxonomy" id="231024"/>
    <lineage>
        <taxon>Bacteria</taxon>
        <taxon>Bacillati</taxon>
        <taxon>Actinomycetota</taxon>
        <taxon>Actinomycetes</taxon>
        <taxon>Kitasatosporales</taxon>
        <taxon>Streptomycetaceae</taxon>
        <taxon>Streptomyces</taxon>
    </lineage>
</organism>
<evidence type="ECO:0000313" key="1">
    <source>
        <dbReference type="EMBL" id="MDQ0753249.1"/>
    </source>
</evidence>
<accession>A0ABU0R0R5</accession>
<protein>
    <submittedName>
        <fullName evidence="1">Uncharacterized protein</fullName>
    </submittedName>
</protein>
<dbReference type="Proteomes" id="UP001232755">
    <property type="component" value="Unassembled WGS sequence"/>
</dbReference>
<dbReference type="RefSeq" id="WP_307179112.1">
    <property type="nucleotide sequence ID" value="NZ_JAUSYP010000001.1"/>
</dbReference>
<reference evidence="1 2" key="1">
    <citation type="submission" date="2023-07" db="EMBL/GenBank/DDBJ databases">
        <title>Comparative genomics of wheat-associated soil bacteria to identify genetic determinants of phenazine resistance.</title>
        <authorList>
            <person name="Mouncey N."/>
        </authorList>
    </citation>
    <scope>NUCLEOTIDE SEQUENCE [LARGE SCALE GENOMIC DNA]</scope>
    <source>
        <strain evidence="1 2">B3I12</strain>
    </source>
</reference>
<proteinExistence type="predicted"/>
<name>A0ABU0R0R5_9ACTN</name>
<sequence>MTHLRDGSAGSTRVLVDGRLDAHRRAGTAGIRFEAVGSATTIRLRDVRLVR</sequence>
<comment type="caution">
    <text evidence="1">The sequence shown here is derived from an EMBL/GenBank/DDBJ whole genome shotgun (WGS) entry which is preliminary data.</text>
</comment>
<evidence type="ECO:0000313" key="2">
    <source>
        <dbReference type="Proteomes" id="UP001232755"/>
    </source>
</evidence>